<evidence type="ECO:0000259" key="3">
    <source>
        <dbReference type="Pfam" id="PF22725"/>
    </source>
</evidence>
<reference evidence="4 5" key="1">
    <citation type="submission" date="2024-09" db="EMBL/GenBank/DDBJ databases">
        <authorList>
            <person name="Sun Q."/>
            <person name="Mori K."/>
        </authorList>
    </citation>
    <scope>NUCLEOTIDE SEQUENCE [LARGE SCALE GENOMIC DNA]</scope>
    <source>
        <strain evidence="4 5">CECT 8286</strain>
    </source>
</reference>
<accession>A0ABV5F3U7</accession>
<dbReference type="SUPFAM" id="SSF51735">
    <property type="entry name" value="NAD(P)-binding Rossmann-fold domains"/>
    <property type="match status" value="1"/>
</dbReference>
<dbReference type="InterPro" id="IPR050463">
    <property type="entry name" value="Gfo/Idh/MocA_oxidrdct_glycsds"/>
</dbReference>
<evidence type="ECO:0000256" key="1">
    <source>
        <dbReference type="ARBA" id="ARBA00023002"/>
    </source>
</evidence>
<evidence type="ECO:0000313" key="5">
    <source>
        <dbReference type="Proteomes" id="UP001589605"/>
    </source>
</evidence>
<evidence type="ECO:0000313" key="4">
    <source>
        <dbReference type="EMBL" id="MFB9054121.1"/>
    </source>
</evidence>
<keyword evidence="5" id="KW-1185">Reference proteome</keyword>
<dbReference type="Gene3D" id="3.40.50.720">
    <property type="entry name" value="NAD(P)-binding Rossmann-like Domain"/>
    <property type="match status" value="1"/>
</dbReference>
<dbReference type="InterPro" id="IPR000683">
    <property type="entry name" value="Gfo/Idh/MocA-like_OxRdtase_N"/>
</dbReference>
<feature type="domain" description="GFO/IDH/MocA-like oxidoreductase" evidence="3">
    <location>
        <begin position="132"/>
        <end position="257"/>
    </location>
</feature>
<evidence type="ECO:0000259" key="2">
    <source>
        <dbReference type="Pfam" id="PF01408"/>
    </source>
</evidence>
<dbReference type="SUPFAM" id="SSF55347">
    <property type="entry name" value="Glyceraldehyde-3-phosphate dehydrogenase-like, C-terminal domain"/>
    <property type="match status" value="1"/>
</dbReference>
<dbReference type="InterPro" id="IPR036291">
    <property type="entry name" value="NAD(P)-bd_dom_sf"/>
</dbReference>
<dbReference type="InterPro" id="IPR055170">
    <property type="entry name" value="GFO_IDH_MocA-like_dom"/>
</dbReference>
<dbReference type="EMBL" id="JBHMEZ010000012">
    <property type="protein sequence ID" value="MFB9054121.1"/>
    <property type="molecule type" value="Genomic_DNA"/>
</dbReference>
<dbReference type="Proteomes" id="UP001589605">
    <property type="component" value="Unassembled WGS sequence"/>
</dbReference>
<proteinExistence type="predicted"/>
<sequence length="324" mass="36416">MDKIIWGIIGCGDVAEVKSGPAFYKLEQSELKSVMRRDLSKAEDFAKRHTIKHWYNNASSILEDPEIDAVYIATPPASHLQYTLDAIKAGKHVYLEKPMALNADEAEQIKTALNGAKTKLTVAHYRRHLPAFMKVRELLNNNEIGEVLFADIQILQARKSHLIAKSDKPWRLNPKVSGGGLFHDLAPHQLDLMCLYFGEYNSAKGFSISKNKKEADEIVNGIIDFKNGIQCRGIWSFNVAEADQKDECVIYGTEGRIIFSFFGEVVTCIKKGEEHIYKFTNPKHVQQPMISAVNNYFLGKGENPCAAEDALIVTKIMDAFTSNY</sequence>
<dbReference type="Gene3D" id="3.30.360.10">
    <property type="entry name" value="Dihydrodipicolinate Reductase, domain 2"/>
    <property type="match status" value="1"/>
</dbReference>
<comment type="caution">
    <text evidence="4">The sequence shown here is derived from an EMBL/GenBank/DDBJ whole genome shotgun (WGS) entry which is preliminary data.</text>
</comment>
<dbReference type="RefSeq" id="WP_382383559.1">
    <property type="nucleotide sequence ID" value="NZ_JBHMEZ010000012.1"/>
</dbReference>
<protein>
    <submittedName>
        <fullName evidence="4">Gfo/Idh/MocA family protein</fullName>
    </submittedName>
</protein>
<dbReference type="PANTHER" id="PTHR43818">
    <property type="entry name" value="BCDNA.GH03377"/>
    <property type="match status" value="1"/>
</dbReference>
<gene>
    <name evidence="4" type="ORF">ACFFVB_13615</name>
</gene>
<name>A0ABV5F3U7_9FLAO</name>
<dbReference type="Pfam" id="PF01408">
    <property type="entry name" value="GFO_IDH_MocA"/>
    <property type="match status" value="1"/>
</dbReference>
<organism evidence="4 5">
    <name type="scientific">Formosa undariae</name>
    <dbReference type="NCBI Taxonomy" id="1325436"/>
    <lineage>
        <taxon>Bacteria</taxon>
        <taxon>Pseudomonadati</taxon>
        <taxon>Bacteroidota</taxon>
        <taxon>Flavobacteriia</taxon>
        <taxon>Flavobacteriales</taxon>
        <taxon>Flavobacteriaceae</taxon>
        <taxon>Formosa</taxon>
    </lineage>
</organism>
<dbReference type="PANTHER" id="PTHR43818:SF11">
    <property type="entry name" value="BCDNA.GH03377"/>
    <property type="match status" value="1"/>
</dbReference>
<feature type="domain" description="Gfo/Idh/MocA-like oxidoreductase N-terminal" evidence="2">
    <location>
        <begin position="6"/>
        <end position="124"/>
    </location>
</feature>
<dbReference type="Pfam" id="PF22725">
    <property type="entry name" value="GFO_IDH_MocA_C3"/>
    <property type="match status" value="1"/>
</dbReference>
<keyword evidence="1" id="KW-0560">Oxidoreductase</keyword>